<protein>
    <recommendedName>
        <fullName evidence="3">DUF4926 domain-containing protein</fullName>
    </recommendedName>
</protein>
<organism evidence="1 2">
    <name type="scientific">Anabaenopsis circularis NIES-21</name>
    <dbReference type="NCBI Taxonomy" id="1085406"/>
    <lineage>
        <taxon>Bacteria</taxon>
        <taxon>Bacillati</taxon>
        <taxon>Cyanobacteriota</taxon>
        <taxon>Cyanophyceae</taxon>
        <taxon>Nostocales</taxon>
        <taxon>Nodulariaceae</taxon>
        <taxon>Anabaenopsis</taxon>
    </lineage>
</organism>
<reference evidence="1 2" key="1">
    <citation type="submission" date="2017-06" db="EMBL/GenBank/DDBJ databases">
        <title>Genome sequencing of cyanobaciteial culture collection at National Institute for Environmental Studies (NIES).</title>
        <authorList>
            <person name="Hirose Y."/>
            <person name="Shimura Y."/>
            <person name="Fujisawa T."/>
            <person name="Nakamura Y."/>
            <person name="Kawachi M."/>
        </authorList>
    </citation>
    <scope>NUCLEOTIDE SEQUENCE [LARGE SCALE GENOMIC DNA]</scope>
    <source>
        <strain evidence="1 2">NIES-21</strain>
    </source>
</reference>
<dbReference type="AlphaFoldDB" id="A0A1Z4GPY1"/>
<gene>
    <name evidence="1" type="ORF">NIES21_54450</name>
</gene>
<evidence type="ECO:0000313" key="2">
    <source>
        <dbReference type="Proteomes" id="UP000218287"/>
    </source>
</evidence>
<accession>A0A1Z4GPY1</accession>
<evidence type="ECO:0008006" key="3">
    <source>
        <dbReference type="Google" id="ProtNLM"/>
    </source>
</evidence>
<sequence>MATASLFQWVELKHNIPNTAVKAGYQGVVLDYLNPTQTQKEHGYILEVFQDGETLDVVSVSISWVKPLPQIWGSAESASK</sequence>
<dbReference type="EMBL" id="AP018174">
    <property type="protein sequence ID" value="BAY19582.1"/>
    <property type="molecule type" value="Genomic_DNA"/>
</dbReference>
<evidence type="ECO:0000313" key="1">
    <source>
        <dbReference type="EMBL" id="BAY19582.1"/>
    </source>
</evidence>
<proteinExistence type="predicted"/>
<dbReference type="OrthoDB" id="515346at2"/>
<name>A0A1Z4GPY1_9CYAN</name>
<keyword evidence="2" id="KW-1185">Reference proteome</keyword>
<dbReference type="Proteomes" id="UP000218287">
    <property type="component" value="Chromosome"/>
</dbReference>